<reference evidence="3 4" key="1">
    <citation type="submission" date="2013-02" db="EMBL/GenBank/DDBJ databases">
        <title>The Genome Sequence of Enterococcus asini ATCC_700915.</title>
        <authorList>
            <consortium name="The Broad Institute Genome Sequencing Platform"/>
            <consortium name="The Broad Institute Genome Sequencing Center for Infectious Disease"/>
            <person name="Earl A.M."/>
            <person name="Gilmore M.S."/>
            <person name="Lebreton F."/>
            <person name="Walker B."/>
            <person name="Young S.K."/>
            <person name="Zeng Q."/>
            <person name="Gargeya S."/>
            <person name="Fitzgerald M."/>
            <person name="Haas B."/>
            <person name="Abouelleil A."/>
            <person name="Alvarado L."/>
            <person name="Arachchi H.M."/>
            <person name="Berlin A.M."/>
            <person name="Chapman S.B."/>
            <person name="Dewar J."/>
            <person name="Goldberg J."/>
            <person name="Griggs A."/>
            <person name="Gujja S."/>
            <person name="Hansen M."/>
            <person name="Howarth C."/>
            <person name="Imamovic A."/>
            <person name="Larimer J."/>
            <person name="McCowan C."/>
            <person name="Murphy C."/>
            <person name="Neiman D."/>
            <person name="Pearson M."/>
            <person name="Priest M."/>
            <person name="Roberts A."/>
            <person name="Saif S."/>
            <person name="Shea T."/>
            <person name="Sisk P."/>
            <person name="Sykes S."/>
            <person name="Wortman J."/>
            <person name="Nusbaum C."/>
            <person name="Birren B."/>
        </authorList>
    </citation>
    <scope>NUCLEOTIDE SEQUENCE [LARGE SCALE GENOMIC DNA]</scope>
    <source>
        <strain evidence="3 4">ATCC 700915</strain>
    </source>
</reference>
<gene>
    <name evidence="3" type="ORF">UAS_02211</name>
</gene>
<dbReference type="InterPro" id="IPR011256">
    <property type="entry name" value="Reg_factor_effector_dom_sf"/>
</dbReference>
<protein>
    <recommendedName>
        <fullName evidence="2">HTH merR-type domain-containing protein</fullName>
    </recommendedName>
</protein>
<evidence type="ECO:0000313" key="3">
    <source>
        <dbReference type="EMBL" id="EOH85309.1"/>
    </source>
</evidence>
<evidence type="ECO:0000256" key="1">
    <source>
        <dbReference type="ARBA" id="ARBA00023125"/>
    </source>
</evidence>
<dbReference type="PANTHER" id="PTHR30204:SF96">
    <property type="entry name" value="CHROMOSOME-ANCHORING PROTEIN RACA"/>
    <property type="match status" value="1"/>
</dbReference>
<dbReference type="Proteomes" id="UP000013777">
    <property type="component" value="Unassembled WGS sequence"/>
</dbReference>
<dbReference type="HOGENOM" id="CLU_065103_2_1_9"/>
<dbReference type="SUPFAM" id="SSF55136">
    <property type="entry name" value="Probable bacterial effector-binding domain"/>
    <property type="match status" value="1"/>
</dbReference>
<name>R2SAZ5_9ENTE</name>
<dbReference type="Gene3D" id="3.20.80.10">
    <property type="entry name" value="Regulatory factor, effector binding domain"/>
    <property type="match status" value="1"/>
</dbReference>
<feature type="domain" description="HTH merR-type" evidence="2">
    <location>
        <begin position="6"/>
        <end position="76"/>
    </location>
</feature>
<dbReference type="InterPro" id="IPR047057">
    <property type="entry name" value="MerR_fam"/>
</dbReference>
<dbReference type="STRING" id="57732.RU94_GL002322"/>
<evidence type="ECO:0000259" key="2">
    <source>
        <dbReference type="PROSITE" id="PS50937"/>
    </source>
</evidence>
<dbReference type="PROSITE" id="PS50937">
    <property type="entry name" value="HTH_MERR_2"/>
    <property type="match status" value="1"/>
</dbReference>
<dbReference type="Gene3D" id="1.10.1660.10">
    <property type="match status" value="1"/>
</dbReference>
<comment type="caution">
    <text evidence="3">The sequence shown here is derived from an EMBL/GenBank/DDBJ whole genome shotgun (WGS) entry which is preliminary data.</text>
</comment>
<proteinExistence type="predicted"/>
<dbReference type="eggNOG" id="COG0789">
    <property type="taxonomic scope" value="Bacteria"/>
</dbReference>
<dbReference type="PROSITE" id="PS00552">
    <property type="entry name" value="HTH_MERR_1"/>
    <property type="match status" value="1"/>
</dbReference>
<dbReference type="SUPFAM" id="SSF46955">
    <property type="entry name" value="Putative DNA-binding domain"/>
    <property type="match status" value="1"/>
</dbReference>
<keyword evidence="4" id="KW-1185">Reference proteome</keyword>
<dbReference type="Pfam" id="PF13411">
    <property type="entry name" value="MerR_1"/>
    <property type="match status" value="1"/>
</dbReference>
<dbReference type="GO" id="GO:0003700">
    <property type="term" value="F:DNA-binding transcription factor activity"/>
    <property type="evidence" value="ECO:0007669"/>
    <property type="project" value="InterPro"/>
</dbReference>
<dbReference type="PANTHER" id="PTHR30204">
    <property type="entry name" value="REDOX-CYCLING DRUG-SENSING TRANSCRIPTIONAL ACTIVATOR SOXR"/>
    <property type="match status" value="1"/>
</dbReference>
<keyword evidence="1" id="KW-0238">DNA-binding</keyword>
<dbReference type="EMBL" id="AJAP01000022">
    <property type="protein sequence ID" value="EOH85309.1"/>
    <property type="molecule type" value="Genomic_DNA"/>
</dbReference>
<dbReference type="Pfam" id="PF06445">
    <property type="entry name" value="GyrI-like"/>
    <property type="match status" value="1"/>
</dbReference>
<dbReference type="PATRIC" id="fig|1158606.3.peg.2154"/>
<sequence>MAMSKLHTIGEVASTCGVSRKTLRFYEELGLLAPDYVCPSNGYRYYSEDTMHMIPILKYYKQMGFRLNEMSGVGDTANYFYHQQNFLSKLTELKKEEERIQNCYQSVSDWLNLLNEGVMATENDISDISLKYIEQDYYYFMEQPFEYDYKKSIINITWINYLEQHNSEITGPVVLYFDDYQEKAAGKCQQVIVTQKPCKNNQHTLPLKDFGGQMYLCMYHRGNPGESSEKYAHMEAWAKEHDYTLGPGCYERFVIDYWSLKNQEKFVTEIMIPVAK</sequence>
<dbReference type="InterPro" id="IPR000551">
    <property type="entry name" value="MerR-type_HTH_dom"/>
</dbReference>
<dbReference type="InterPro" id="IPR009061">
    <property type="entry name" value="DNA-bd_dom_put_sf"/>
</dbReference>
<dbReference type="InterPro" id="IPR029442">
    <property type="entry name" value="GyrI-like"/>
</dbReference>
<evidence type="ECO:0000313" key="4">
    <source>
        <dbReference type="Proteomes" id="UP000013777"/>
    </source>
</evidence>
<dbReference type="eggNOG" id="COG4978">
    <property type="taxonomic scope" value="Bacteria"/>
</dbReference>
<dbReference type="SMART" id="SM00422">
    <property type="entry name" value="HTH_MERR"/>
    <property type="match status" value="1"/>
</dbReference>
<dbReference type="GO" id="GO:0003677">
    <property type="term" value="F:DNA binding"/>
    <property type="evidence" value="ECO:0007669"/>
    <property type="project" value="UniProtKB-KW"/>
</dbReference>
<dbReference type="AlphaFoldDB" id="R2SAZ5"/>
<accession>R2SAZ5</accession>
<organism evidence="3 4">
    <name type="scientific">Enterococcus asini ATCC 700915</name>
    <dbReference type="NCBI Taxonomy" id="1158606"/>
    <lineage>
        <taxon>Bacteria</taxon>
        <taxon>Bacillati</taxon>
        <taxon>Bacillota</taxon>
        <taxon>Bacilli</taxon>
        <taxon>Lactobacillales</taxon>
        <taxon>Enterococcaceae</taxon>
        <taxon>Enterococcus</taxon>
    </lineage>
</organism>